<keyword evidence="3" id="KW-1185">Reference proteome</keyword>
<dbReference type="Proteomes" id="UP000250235">
    <property type="component" value="Unassembled WGS sequence"/>
</dbReference>
<reference evidence="2 3" key="1">
    <citation type="journal article" date="2015" name="Proc. Natl. Acad. Sci. U.S.A.">
        <title>The resurrection genome of Boea hygrometrica: A blueprint for survival of dehydration.</title>
        <authorList>
            <person name="Xiao L."/>
            <person name="Yang G."/>
            <person name="Zhang L."/>
            <person name="Yang X."/>
            <person name="Zhao S."/>
            <person name="Ji Z."/>
            <person name="Zhou Q."/>
            <person name="Hu M."/>
            <person name="Wang Y."/>
            <person name="Chen M."/>
            <person name="Xu Y."/>
            <person name="Jin H."/>
            <person name="Xiao X."/>
            <person name="Hu G."/>
            <person name="Bao F."/>
            <person name="Hu Y."/>
            <person name="Wan P."/>
            <person name="Li L."/>
            <person name="Deng X."/>
            <person name="Kuang T."/>
            <person name="Xiang C."/>
            <person name="Zhu J.K."/>
            <person name="Oliver M.J."/>
            <person name="He Y."/>
        </authorList>
    </citation>
    <scope>NUCLEOTIDE SEQUENCE [LARGE SCALE GENOMIC DNA]</scope>
    <source>
        <strain evidence="3">cv. XS01</strain>
    </source>
</reference>
<evidence type="ECO:0000256" key="1">
    <source>
        <dbReference type="SAM" id="MobiDB-lite"/>
    </source>
</evidence>
<feature type="region of interest" description="Disordered" evidence="1">
    <location>
        <begin position="150"/>
        <end position="171"/>
    </location>
</feature>
<gene>
    <name evidence="2" type="ORF">F511_13194</name>
</gene>
<sequence length="518" mass="57455">MVGLVSISTTRRIRSCQNPSDLLVQIDGGIVLPIVDLIRRSTAAYLLKCRFPCETGRSQAPRRQQVTLAMSLFDLQDLCIAIGSLATLDLPMVVDLIGIYVLKGPYCTLTTTNWFLQALLVIPRGSWGDVARCFTMIQWGYTSQHYTNPSLHNFGRPSPPRRRPPNAGGSQPRAAVAVALFSRGRTCFDQHNEKNPIVPKSVRSSHHWSTHARPRATHHNTTQTLASIISAAPLLLAADRPMPAAASRGPPSPSPYFRVVGLVSISTTRRIRSCQNPSDLLVQIDGGIVLPVVDLIKRSTVAYLLKCRFPCETGRSQAPRRQQGNDSNILYMTGRGRREDMKEEDSSNSNMRVIETTDKIQMLCMRNMAIAEGYNHSREPKNSGIDQQLETDSAKIVATGPSNADPPPAKPTQATAQGPKHRKATAGSYKLNQLYSTSYNSAESSKQHKVESEHLPQKARTEPDAYANRLHKGDVFVHLTIFKQTSERNIQTKRLNKRSPTLPLLLQSELSTIGNRRR</sequence>
<proteinExistence type="predicted"/>
<dbReference type="AlphaFoldDB" id="A0A2Z7AIF9"/>
<feature type="compositionally biased region" description="Basic and acidic residues" evidence="1">
    <location>
        <begin position="445"/>
        <end position="460"/>
    </location>
</feature>
<feature type="region of interest" description="Disordered" evidence="1">
    <location>
        <begin position="397"/>
        <end position="460"/>
    </location>
</feature>
<organism evidence="2 3">
    <name type="scientific">Dorcoceras hygrometricum</name>
    <dbReference type="NCBI Taxonomy" id="472368"/>
    <lineage>
        <taxon>Eukaryota</taxon>
        <taxon>Viridiplantae</taxon>
        <taxon>Streptophyta</taxon>
        <taxon>Embryophyta</taxon>
        <taxon>Tracheophyta</taxon>
        <taxon>Spermatophyta</taxon>
        <taxon>Magnoliopsida</taxon>
        <taxon>eudicotyledons</taxon>
        <taxon>Gunneridae</taxon>
        <taxon>Pentapetalae</taxon>
        <taxon>asterids</taxon>
        <taxon>lamiids</taxon>
        <taxon>Lamiales</taxon>
        <taxon>Gesneriaceae</taxon>
        <taxon>Didymocarpoideae</taxon>
        <taxon>Trichosporeae</taxon>
        <taxon>Loxocarpinae</taxon>
        <taxon>Dorcoceras</taxon>
    </lineage>
</organism>
<accession>A0A2Z7AIF9</accession>
<feature type="compositionally biased region" description="Polar residues" evidence="1">
    <location>
        <begin position="430"/>
        <end position="444"/>
    </location>
</feature>
<dbReference type="EMBL" id="KV014936">
    <property type="protein sequence ID" value="KZV21128.1"/>
    <property type="molecule type" value="Genomic_DNA"/>
</dbReference>
<evidence type="ECO:0000313" key="2">
    <source>
        <dbReference type="EMBL" id="KZV21128.1"/>
    </source>
</evidence>
<name>A0A2Z7AIF9_9LAMI</name>
<evidence type="ECO:0000313" key="3">
    <source>
        <dbReference type="Proteomes" id="UP000250235"/>
    </source>
</evidence>
<protein>
    <submittedName>
        <fullName evidence="2">Uncharacterized protein</fullName>
    </submittedName>
</protein>